<keyword evidence="2" id="KW-1185">Reference proteome</keyword>
<accession>A0A812L497</accession>
<dbReference type="AlphaFoldDB" id="A0A812L497"/>
<reference evidence="1" key="1">
    <citation type="submission" date="2021-02" db="EMBL/GenBank/DDBJ databases">
        <authorList>
            <person name="Dougan E. K."/>
            <person name="Rhodes N."/>
            <person name="Thang M."/>
            <person name="Chan C."/>
        </authorList>
    </citation>
    <scope>NUCLEOTIDE SEQUENCE</scope>
</reference>
<dbReference type="Pfam" id="PF05600">
    <property type="entry name" value="CDK5RAP3"/>
    <property type="match status" value="1"/>
</dbReference>
<dbReference type="InterPro" id="IPR008491">
    <property type="entry name" value="CDK5RAP3"/>
</dbReference>
<sequence>VEAFRSSVNRVEALLAARRTQRLVLLSTSQRYLERTARRVQVAKQQCGKPGQRKLELAKVKAEQLAEAKRTRAEIE</sequence>
<evidence type="ECO:0000313" key="2">
    <source>
        <dbReference type="Proteomes" id="UP000604046"/>
    </source>
</evidence>
<evidence type="ECO:0000313" key="1">
    <source>
        <dbReference type="EMBL" id="CAE7239888.1"/>
    </source>
</evidence>
<feature type="non-terminal residue" evidence="1">
    <location>
        <position position="76"/>
    </location>
</feature>
<gene>
    <name evidence="1" type="ORF">SNAT2548_LOCUS10689</name>
</gene>
<dbReference type="EMBL" id="CAJNDS010000897">
    <property type="protein sequence ID" value="CAE7239888.1"/>
    <property type="molecule type" value="Genomic_DNA"/>
</dbReference>
<dbReference type="Proteomes" id="UP000604046">
    <property type="component" value="Unassembled WGS sequence"/>
</dbReference>
<protein>
    <submittedName>
        <fullName evidence="1">Uncharacterized protein</fullName>
    </submittedName>
</protein>
<feature type="non-terminal residue" evidence="1">
    <location>
        <position position="1"/>
    </location>
</feature>
<dbReference type="OrthoDB" id="447016at2759"/>
<organism evidence="1 2">
    <name type="scientific">Symbiodinium natans</name>
    <dbReference type="NCBI Taxonomy" id="878477"/>
    <lineage>
        <taxon>Eukaryota</taxon>
        <taxon>Sar</taxon>
        <taxon>Alveolata</taxon>
        <taxon>Dinophyceae</taxon>
        <taxon>Suessiales</taxon>
        <taxon>Symbiodiniaceae</taxon>
        <taxon>Symbiodinium</taxon>
    </lineage>
</organism>
<comment type="caution">
    <text evidence="1">The sequence shown here is derived from an EMBL/GenBank/DDBJ whole genome shotgun (WGS) entry which is preliminary data.</text>
</comment>
<name>A0A812L497_9DINO</name>
<proteinExistence type="predicted"/>